<sequence length="164" mass="19439">MNFPKLKKALKSKIALDLCKKAAEQGRDSFFYKWWYFDTNCLSELVKLSTKGYSMKINDFIQDRDILLSSTHMQELRKVPNILRSIPLVLNSANVYLVPDMTRFWYTDIFNFLNDDHTLVNSLQAYPLQPKLLDMITSNRKKAVFYPRVYNINHNHYQLFPSYP</sequence>
<reference evidence="1" key="1">
    <citation type="journal article" date="2014" name="Front. Microbiol.">
        <title>High frequency of phylogenetically diverse reductive dehalogenase-homologous genes in deep subseafloor sedimentary metagenomes.</title>
        <authorList>
            <person name="Kawai M."/>
            <person name="Futagami T."/>
            <person name="Toyoda A."/>
            <person name="Takaki Y."/>
            <person name="Nishi S."/>
            <person name="Hori S."/>
            <person name="Arai W."/>
            <person name="Tsubouchi T."/>
            <person name="Morono Y."/>
            <person name="Uchiyama I."/>
            <person name="Ito T."/>
            <person name="Fujiyama A."/>
            <person name="Inagaki F."/>
            <person name="Takami H."/>
        </authorList>
    </citation>
    <scope>NUCLEOTIDE SEQUENCE</scope>
    <source>
        <strain evidence="1">Expedition CK06-06</strain>
    </source>
</reference>
<gene>
    <name evidence="1" type="ORF">S01H4_48533</name>
</gene>
<organism evidence="1">
    <name type="scientific">marine sediment metagenome</name>
    <dbReference type="NCBI Taxonomy" id="412755"/>
    <lineage>
        <taxon>unclassified sequences</taxon>
        <taxon>metagenomes</taxon>
        <taxon>ecological metagenomes</taxon>
    </lineage>
</organism>
<dbReference type="AlphaFoldDB" id="X1BB41"/>
<evidence type="ECO:0000313" key="1">
    <source>
        <dbReference type="EMBL" id="GAG92285.1"/>
    </source>
</evidence>
<protein>
    <submittedName>
        <fullName evidence="1">Uncharacterized protein</fullName>
    </submittedName>
</protein>
<dbReference type="EMBL" id="BART01027371">
    <property type="protein sequence ID" value="GAG92285.1"/>
    <property type="molecule type" value="Genomic_DNA"/>
</dbReference>
<comment type="caution">
    <text evidence="1">The sequence shown here is derived from an EMBL/GenBank/DDBJ whole genome shotgun (WGS) entry which is preliminary data.</text>
</comment>
<name>X1BB41_9ZZZZ</name>
<accession>X1BB41</accession>
<proteinExistence type="predicted"/>